<keyword evidence="2 3" id="KW-0040">ANK repeat</keyword>
<feature type="repeat" description="ANK" evidence="3">
    <location>
        <begin position="186"/>
        <end position="218"/>
    </location>
</feature>
<proteinExistence type="predicted"/>
<feature type="domain" description="F-box" evidence="4">
    <location>
        <begin position="1"/>
        <end position="53"/>
    </location>
</feature>
<dbReference type="PROSITE" id="PS50088">
    <property type="entry name" value="ANK_REPEAT"/>
    <property type="match status" value="3"/>
</dbReference>
<dbReference type="PROSITE" id="PS50297">
    <property type="entry name" value="ANK_REP_REGION"/>
    <property type="match status" value="2"/>
</dbReference>
<keyword evidence="6" id="KW-1185">Reference proteome</keyword>
<feature type="repeat" description="ANK" evidence="3">
    <location>
        <begin position="153"/>
        <end position="185"/>
    </location>
</feature>
<feature type="repeat" description="ANK" evidence="3">
    <location>
        <begin position="120"/>
        <end position="152"/>
    </location>
</feature>
<dbReference type="InterPro" id="IPR051637">
    <property type="entry name" value="Ank_repeat_dom-contain_49"/>
</dbReference>
<dbReference type="InterPro" id="IPR036770">
    <property type="entry name" value="Ankyrin_rpt-contain_sf"/>
</dbReference>
<protein>
    <recommendedName>
        <fullName evidence="4">F-box domain-containing protein</fullName>
    </recommendedName>
</protein>
<dbReference type="InterPro" id="IPR036047">
    <property type="entry name" value="F-box-like_dom_sf"/>
</dbReference>
<dbReference type="InterPro" id="IPR002110">
    <property type="entry name" value="Ankyrin_rpt"/>
</dbReference>
<dbReference type="SUPFAM" id="SSF48403">
    <property type="entry name" value="Ankyrin repeat"/>
    <property type="match status" value="1"/>
</dbReference>
<accession>A0A292Q4D4</accession>
<sequence>MFFTTLPNELILEVAEKLQPHDLTHLIRSCRRFSQLLIPTLQRFALSQKYASVALFWAAALGNEQLVRQILTKGHSVPIIRMEHDSGGLSMSRLTSNGPERNELVSFVLKQGPNLVLEDGDGGALHWATRHGYMDMISMLLGQGVDVRFKSLDDHTALHVAVAWGNLEAAKLLLAHGADVDARDGSGRTPLHLATVCNHVALWELLADHGADLYAADGFGKTISDKIFPRNGYCEEVANCFVWYSTYAKPSRPAVTSCQGKSE</sequence>
<dbReference type="InterPro" id="IPR001810">
    <property type="entry name" value="F-box_dom"/>
</dbReference>
<keyword evidence="1" id="KW-0677">Repeat</keyword>
<reference evidence="5" key="1">
    <citation type="submission" date="2015-10" db="EMBL/GenBank/DDBJ databases">
        <authorList>
            <person name="Regsiter A."/>
            <person name="william w."/>
        </authorList>
    </citation>
    <scope>NUCLEOTIDE SEQUENCE</scope>
    <source>
        <strain evidence="5">Montdore</strain>
    </source>
</reference>
<dbReference type="EMBL" id="LN890972">
    <property type="protein sequence ID" value="CUS13507.1"/>
    <property type="molecule type" value="Genomic_DNA"/>
</dbReference>
<organism evidence="5 6">
    <name type="scientific">Tuber aestivum</name>
    <name type="common">summer truffle</name>
    <dbReference type="NCBI Taxonomy" id="59557"/>
    <lineage>
        <taxon>Eukaryota</taxon>
        <taxon>Fungi</taxon>
        <taxon>Dikarya</taxon>
        <taxon>Ascomycota</taxon>
        <taxon>Pezizomycotina</taxon>
        <taxon>Pezizomycetes</taxon>
        <taxon>Pezizales</taxon>
        <taxon>Tuberaceae</taxon>
        <taxon>Tuber</taxon>
    </lineage>
</organism>
<dbReference type="SMART" id="SM00248">
    <property type="entry name" value="ANK"/>
    <property type="match status" value="4"/>
</dbReference>
<gene>
    <name evidence="5" type="ORF">GSTUAT00002445001</name>
</gene>
<dbReference type="PROSITE" id="PS50181">
    <property type="entry name" value="FBOX"/>
    <property type="match status" value="1"/>
</dbReference>
<evidence type="ECO:0000256" key="3">
    <source>
        <dbReference type="PROSITE-ProRule" id="PRU00023"/>
    </source>
</evidence>
<dbReference type="SUPFAM" id="SSF81383">
    <property type="entry name" value="F-box domain"/>
    <property type="match status" value="1"/>
</dbReference>
<name>A0A292Q4D4_9PEZI</name>
<evidence type="ECO:0000313" key="6">
    <source>
        <dbReference type="Proteomes" id="UP001412239"/>
    </source>
</evidence>
<dbReference type="Proteomes" id="UP001412239">
    <property type="component" value="Unassembled WGS sequence"/>
</dbReference>
<dbReference type="PANTHER" id="PTHR24180">
    <property type="entry name" value="CYCLIN-DEPENDENT KINASE INHIBITOR 2C-RELATED"/>
    <property type="match status" value="1"/>
</dbReference>
<evidence type="ECO:0000256" key="1">
    <source>
        <dbReference type="ARBA" id="ARBA00022737"/>
    </source>
</evidence>
<dbReference type="AlphaFoldDB" id="A0A292Q4D4"/>
<evidence type="ECO:0000313" key="5">
    <source>
        <dbReference type="EMBL" id="CUS13507.1"/>
    </source>
</evidence>
<dbReference type="Pfam" id="PF12796">
    <property type="entry name" value="Ank_2"/>
    <property type="match status" value="1"/>
</dbReference>
<dbReference type="PANTHER" id="PTHR24180:SF45">
    <property type="entry name" value="POLY [ADP-RIBOSE] POLYMERASE TANKYRASE"/>
    <property type="match status" value="1"/>
</dbReference>
<dbReference type="Gene3D" id="1.25.40.20">
    <property type="entry name" value="Ankyrin repeat-containing domain"/>
    <property type="match status" value="1"/>
</dbReference>
<evidence type="ECO:0000256" key="2">
    <source>
        <dbReference type="ARBA" id="ARBA00023043"/>
    </source>
</evidence>
<evidence type="ECO:0000259" key="4">
    <source>
        <dbReference type="PROSITE" id="PS50181"/>
    </source>
</evidence>